<dbReference type="InterPro" id="IPR032675">
    <property type="entry name" value="LRR_dom_sf"/>
</dbReference>
<proteinExistence type="predicted"/>
<dbReference type="Pfam" id="PF00560">
    <property type="entry name" value="LRR_1"/>
    <property type="match status" value="4"/>
</dbReference>
<dbReference type="PANTHER" id="PTHR48054:SF77">
    <property type="entry name" value="RECEPTOR KINASE-LIKE PROTEIN XA21"/>
    <property type="match status" value="1"/>
</dbReference>
<evidence type="ECO:0000256" key="1">
    <source>
        <dbReference type="ARBA" id="ARBA00022614"/>
    </source>
</evidence>
<reference evidence="3 4" key="1">
    <citation type="submission" date="2014-04" db="EMBL/GenBank/DDBJ databases">
        <authorList>
            <consortium name="International Citrus Genome Consortium"/>
            <person name="Gmitter F."/>
            <person name="Chen C."/>
            <person name="Farmerie W."/>
            <person name="Harkins T."/>
            <person name="Desany B."/>
            <person name="Mohiuddin M."/>
            <person name="Kodira C."/>
            <person name="Borodovsky M."/>
            <person name="Lomsadze A."/>
            <person name="Burns P."/>
            <person name="Jenkins J."/>
            <person name="Prochnik S."/>
            <person name="Shu S."/>
            <person name="Chapman J."/>
            <person name="Pitluck S."/>
            <person name="Schmutz J."/>
            <person name="Rokhsar D."/>
        </authorList>
    </citation>
    <scope>NUCLEOTIDE SEQUENCE</scope>
</reference>
<dbReference type="Proteomes" id="UP000027120">
    <property type="component" value="Unassembled WGS sequence"/>
</dbReference>
<dbReference type="PROSITE" id="PS51450">
    <property type="entry name" value="LRR"/>
    <property type="match status" value="1"/>
</dbReference>
<evidence type="ECO:0008006" key="5">
    <source>
        <dbReference type="Google" id="ProtNLM"/>
    </source>
</evidence>
<dbReference type="AlphaFoldDB" id="A0A067D7I8"/>
<evidence type="ECO:0000313" key="3">
    <source>
        <dbReference type="EMBL" id="KDO38768.1"/>
    </source>
</evidence>
<accession>A0A067D7I8</accession>
<evidence type="ECO:0000313" key="4">
    <source>
        <dbReference type="Proteomes" id="UP000027120"/>
    </source>
</evidence>
<dbReference type="InterPro" id="IPR001611">
    <property type="entry name" value="Leu-rich_rpt"/>
</dbReference>
<sequence>KIPPEIGNLRNLEELNLGDNKLVGTIPTAIFNVSKLKALKLYSNSLLGSLSSIPDFRLPNLEVLLLWDLENNSFSGFIPNTLGNLRNLERLNLGDNYLTSSTPELSFLSSLSNFKSLTHIVLSNNPLDGILPKTFF</sequence>
<gene>
    <name evidence="3" type="ORF">CISIN_1g0355122mg</name>
</gene>
<dbReference type="PANTHER" id="PTHR48054">
    <property type="entry name" value="RECEPTOR KINASE-LIKE PROTEIN XA21"/>
    <property type="match status" value="1"/>
</dbReference>
<dbReference type="InterPro" id="IPR052592">
    <property type="entry name" value="LRR-RLK"/>
</dbReference>
<name>A0A067D7I8_CITSI</name>
<dbReference type="InterPro" id="IPR003591">
    <property type="entry name" value="Leu-rich_rpt_typical-subtyp"/>
</dbReference>
<keyword evidence="1" id="KW-0433">Leucine-rich repeat</keyword>
<keyword evidence="2" id="KW-0677">Repeat</keyword>
<feature type="non-terminal residue" evidence="3">
    <location>
        <position position="1"/>
    </location>
</feature>
<organism evidence="3 4">
    <name type="scientific">Citrus sinensis</name>
    <name type="common">Sweet orange</name>
    <name type="synonym">Citrus aurantium var. sinensis</name>
    <dbReference type="NCBI Taxonomy" id="2711"/>
    <lineage>
        <taxon>Eukaryota</taxon>
        <taxon>Viridiplantae</taxon>
        <taxon>Streptophyta</taxon>
        <taxon>Embryophyta</taxon>
        <taxon>Tracheophyta</taxon>
        <taxon>Spermatophyta</taxon>
        <taxon>Magnoliopsida</taxon>
        <taxon>eudicotyledons</taxon>
        <taxon>Gunneridae</taxon>
        <taxon>Pentapetalae</taxon>
        <taxon>rosids</taxon>
        <taxon>malvids</taxon>
        <taxon>Sapindales</taxon>
        <taxon>Rutaceae</taxon>
        <taxon>Aurantioideae</taxon>
        <taxon>Citrus</taxon>
    </lineage>
</organism>
<feature type="non-terminal residue" evidence="3">
    <location>
        <position position="136"/>
    </location>
</feature>
<dbReference type="STRING" id="2711.A0A067D7I8"/>
<dbReference type="Gene3D" id="3.80.10.10">
    <property type="entry name" value="Ribonuclease Inhibitor"/>
    <property type="match status" value="2"/>
</dbReference>
<dbReference type="SMART" id="SM00369">
    <property type="entry name" value="LRR_TYP"/>
    <property type="match status" value="2"/>
</dbReference>
<dbReference type="EMBL" id="KK787482">
    <property type="protein sequence ID" value="KDO38768.1"/>
    <property type="molecule type" value="Genomic_DNA"/>
</dbReference>
<evidence type="ECO:0000256" key="2">
    <source>
        <dbReference type="ARBA" id="ARBA00022737"/>
    </source>
</evidence>
<protein>
    <recommendedName>
        <fullName evidence="5">Leucine-rich repeat-containing N-terminal plant-type domain-containing protein</fullName>
    </recommendedName>
</protein>
<keyword evidence="4" id="KW-1185">Reference proteome</keyword>
<dbReference type="SUPFAM" id="SSF52058">
    <property type="entry name" value="L domain-like"/>
    <property type="match status" value="1"/>
</dbReference>